<dbReference type="PANTHER" id="PTHR45739">
    <property type="entry name" value="MATRIX PROTEIN, PUTATIVE-RELATED"/>
    <property type="match status" value="1"/>
</dbReference>
<protein>
    <submittedName>
        <fullName evidence="7">FRAS1-related extracellular matrix protein 2-like</fullName>
    </submittedName>
</protein>
<evidence type="ECO:0000256" key="2">
    <source>
        <dbReference type="ARBA" id="ARBA00022737"/>
    </source>
</evidence>
<evidence type="ECO:0000256" key="4">
    <source>
        <dbReference type="SAM" id="MobiDB-lite"/>
    </source>
</evidence>
<dbReference type="GO" id="GO:0007154">
    <property type="term" value="P:cell communication"/>
    <property type="evidence" value="ECO:0007669"/>
    <property type="project" value="InterPro"/>
</dbReference>
<keyword evidence="1" id="KW-0732">Signal</keyword>
<dbReference type="PANTHER" id="PTHR45739:SF4">
    <property type="entry name" value="FRAS1-RELATED EXTRACELLULAR MATRIX PROTEIN 2"/>
    <property type="match status" value="1"/>
</dbReference>
<feature type="transmembrane region" description="Helical" evidence="5">
    <location>
        <begin position="892"/>
        <end position="918"/>
    </location>
</feature>
<evidence type="ECO:0000313" key="7">
    <source>
        <dbReference type="EMBL" id="HDB83009.1"/>
    </source>
</evidence>
<evidence type="ECO:0000256" key="3">
    <source>
        <dbReference type="ARBA" id="ARBA00022837"/>
    </source>
</evidence>
<proteinExistence type="predicted"/>
<dbReference type="EMBL" id="DQIR01227532">
    <property type="protein sequence ID" value="HDB83009.1"/>
    <property type="molecule type" value="Transcribed_RNA"/>
</dbReference>
<dbReference type="Pfam" id="PF03160">
    <property type="entry name" value="Calx-beta"/>
    <property type="match status" value="1"/>
</dbReference>
<keyword evidence="5" id="KW-0472">Membrane</keyword>
<sequence length="952" mass="104873">MEKKRTLEMGEEASSLQFHLSMFPSILETIIKFGETKFSVREPQAPGQSAVVKIPVIRQGDTSKVSTVRVHTKDGSATSGEDYHPVSEEIEFKVGETQHIVEIEVIFDGVREMREAFTVHLKPDENMIAETQVTKAIVYIEEMNSMADVTFPSVPQIVSLLMYDDTSKAKESAGPVSGYPVVCITACNPKYSDYDKTGSICASENINDTLTRYRWLISAPTSPDGVTSPMREVDFDTFFTSSKMITLDAIYFQPGSRVQCAARAVNADGSEGLELMSPIVTIGREEGLCQPRVPGIVGAEPFSAKLRYTGPEDPEYANLLKLTVTMPHTDGMLPVISTKELSNFELTLSPDGTRAGNHKCSNLLDYTEVKTHHGFLTDATKNPDVIGETYPYQYSSSIRGSRTLRFYRNLNLEACLWEFVSYYDMSELLTDCGGTIGTDGQVLNLVQSYVTLRVPLYVSYVFHSPVGVGGWQHFDLQSELRLTFVYDTAILWNEGVGSPPEAELHGSLYPTSMRIGEEGRLVVNFKTEAQFHGLFVLSHPASFTSSMIMSADHPGLTFSLRLIRSEPTYNQPVQQWSFVSDFAVRDYSGTYTVKLLPCTTPSHQEYRLPVTCNPREPVTFDLDIRFQQVSDPVAAEFSLNTQMYLLSKKSLWLSDGSMGFGQESDVAFAEGDVIYGRVMVDPVQNLGDSFYCSIEKVFLCTGADGYVPKYSPANAEYGCLADSPSLLYRFKIVDKAQPETQATSFGNVLFNAKLAVDDPEAILLVNQPGSDGFKVDSTPLFQVALGREWYIHTIYTVRSKDNAKRGIGRRSVEYEYHSLVSSGEPQAMAGSRRKREVRSPPALAREIGAENNRGTNIQHVALDRSSRRRSPQGRAPPHGLPPRELSSPSSEVSLVAVMGGGAVGLLAVGLMALAVVLFKGKKSARRKGAPQGSGSSEPMMPRPGLQSDSSEV</sequence>
<reference evidence="7" key="1">
    <citation type="journal article" date="2019" name="PeerJ">
        <title>Genes of the pig, Sus scrofa, reconstructed with EvidentialGene.</title>
        <authorList>
            <person name="Gilbert D.G."/>
        </authorList>
    </citation>
    <scope>NUCLEOTIDE SEQUENCE</scope>
</reference>
<dbReference type="EMBL" id="DQIR01306282">
    <property type="protein sequence ID" value="HDC61760.1"/>
    <property type="molecule type" value="Transcribed_RNA"/>
</dbReference>
<feature type="region of interest" description="Disordered" evidence="4">
    <location>
        <begin position="823"/>
        <end position="887"/>
    </location>
</feature>
<feature type="domain" description="Calx-beta" evidence="6">
    <location>
        <begin position="26"/>
        <end position="122"/>
    </location>
</feature>
<dbReference type="AlphaFoldDB" id="A0A480VJ54"/>
<evidence type="ECO:0000256" key="5">
    <source>
        <dbReference type="SAM" id="Phobius"/>
    </source>
</evidence>
<organism evidence="7">
    <name type="scientific">Sus scrofa</name>
    <name type="common">Pig</name>
    <dbReference type="NCBI Taxonomy" id="9823"/>
    <lineage>
        <taxon>Eukaryota</taxon>
        <taxon>Metazoa</taxon>
        <taxon>Chordata</taxon>
        <taxon>Craniata</taxon>
        <taxon>Vertebrata</taxon>
        <taxon>Euteleostomi</taxon>
        <taxon>Mammalia</taxon>
        <taxon>Eutheria</taxon>
        <taxon>Laurasiatheria</taxon>
        <taxon>Artiodactyla</taxon>
        <taxon>Suina</taxon>
        <taxon>Suidae</taxon>
        <taxon>Sus</taxon>
    </lineage>
</organism>
<dbReference type="InterPro" id="IPR003644">
    <property type="entry name" value="Calx_beta"/>
</dbReference>
<dbReference type="SUPFAM" id="SSF141072">
    <property type="entry name" value="CalX-like"/>
    <property type="match status" value="1"/>
</dbReference>
<dbReference type="Gene3D" id="2.60.40.2030">
    <property type="match status" value="1"/>
</dbReference>
<accession>A0A480VJ54</accession>
<dbReference type="SMART" id="SM00237">
    <property type="entry name" value="Calx_beta"/>
    <property type="match status" value="1"/>
</dbReference>
<evidence type="ECO:0000256" key="1">
    <source>
        <dbReference type="ARBA" id="ARBA00022729"/>
    </source>
</evidence>
<dbReference type="InterPro" id="IPR038081">
    <property type="entry name" value="CalX-like_sf"/>
</dbReference>
<dbReference type="FunFam" id="2.60.40.2030:FF:000018">
    <property type="entry name" value="Fras1-related extracellular matrix protein 2"/>
    <property type="match status" value="1"/>
</dbReference>
<evidence type="ECO:0000259" key="6">
    <source>
        <dbReference type="SMART" id="SM00237"/>
    </source>
</evidence>
<dbReference type="InterPro" id="IPR051561">
    <property type="entry name" value="FRAS1_ECM"/>
</dbReference>
<keyword evidence="2" id="KW-0677">Repeat</keyword>
<keyword evidence="5" id="KW-0812">Transmembrane</keyword>
<dbReference type="GO" id="GO:0016020">
    <property type="term" value="C:membrane"/>
    <property type="evidence" value="ECO:0007669"/>
    <property type="project" value="InterPro"/>
</dbReference>
<keyword evidence="5" id="KW-1133">Transmembrane helix</keyword>
<name>A0A480VJ54_PIG</name>
<feature type="region of interest" description="Disordered" evidence="4">
    <location>
        <begin position="921"/>
        <end position="952"/>
    </location>
</feature>
<keyword evidence="3" id="KW-0106">Calcium</keyword>